<keyword evidence="2" id="KW-0229">DNA integration</keyword>
<dbReference type="InterPro" id="IPR050808">
    <property type="entry name" value="Phage_Integrase"/>
</dbReference>
<keyword evidence="5" id="KW-1185">Reference proteome</keyword>
<keyword evidence="4" id="KW-0238">DNA-binding</keyword>
<organism evidence="4 5">
    <name type="scientific">Xanthobacter aminoxidans</name>
    <dbReference type="NCBI Taxonomy" id="186280"/>
    <lineage>
        <taxon>Bacteria</taxon>
        <taxon>Pseudomonadati</taxon>
        <taxon>Pseudomonadota</taxon>
        <taxon>Alphaproteobacteria</taxon>
        <taxon>Hyphomicrobiales</taxon>
        <taxon>Xanthobacteraceae</taxon>
        <taxon>Xanthobacter</taxon>
    </lineage>
</organism>
<proteinExistence type="inferred from homology"/>
<protein>
    <submittedName>
        <fullName evidence="4">Arm DNA-binding domain-containing protein</fullName>
    </submittedName>
</protein>
<dbReference type="InterPro" id="IPR025166">
    <property type="entry name" value="Integrase_DNA_bind_dom"/>
</dbReference>
<evidence type="ECO:0000313" key="4">
    <source>
        <dbReference type="EMBL" id="MFG1253911.1"/>
    </source>
</evidence>
<dbReference type="Proteomes" id="UP001604043">
    <property type="component" value="Unassembled WGS sequence"/>
</dbReference>
<accession>A0ABW6ZLR0</accession>
<dbReference type="PANTHER" id="PTHR30629">
    <property type="entry name" value="PROPHAGE INTEGRASE"/>
    <property type="match status" value="1"/>
</dbReference>
<dbReference type="GO" id="GO:0003677">
    <property type="term" value="F:DNA binding"/>
    <property type="evidence" value="ECO:0007669"/>
    <property type="project" value="UniProtKB-KW"/>
</dbReference>
<evidence type="ECO:0000313" key="5">
    <source>
        <dbReference type="Proteomes" id="UP001604043"/>
    </source>
</evidence>
<evidence type="ECO:0000256" key="1">
    <source>
        <dbReference type="ARBA" id="ARBA00008857"/>
    </source>
</evidence>
<gene>
    <name evidence="4" type="ORF">V5F30_17005</name>
</gene>
<reference evidence="4 5" key="1">
    <citation type="submission" date="2024-02" db="EMBL/GenBank/DDBJ databases">
        <title>Expansion and revision of Xanthobacter and proposal of Roseixanthobacter gen. nov.</title>
        <authorList>
            <person name="Soltysiak M.P.M."/>
            <person name="Jalihal A."/>
            <person name="Ory A."/>
            <person name="Chrisophersen C."/>
            <person name="Lee A.D."/>
            <person name="Boulton J."/>
            <person name="Springer M."/>
        </authorList>
    </citation>
    <scope>NUCLEOTIDE SEQUENCE [LARGE SCALE GENOMIC DNA]</scope>
    <source>
        <strain evidence="4 5">CB5</strain>
    </source>
</reference>
<evidence type="ECO:0000259" key="3">
    <source>
        <dbReference type="Pfam" id="PF13356"/>
    </source>
</evidence>
<dbReference type="PANTHER" id="PTHR30629:SF2">
    <property type="entry name" value="PROPHAGE INTEGRASE INTS-RELATED"/>
    <property type="match status" value="1"/>
</dbReference>
<dbReference type="RefSeq" id="WP_394009804.1">
    <property type="nucleotide sequence ID" value="NZ_JBAFUR010000004.1"/>
</dbReference>
<dbReference type="Pfam" id="PF13356">
    <property type="entry name" value="Arm-DNA-bind_3"/>
    <property type="match status" value="1"/>
</dbReference>
<evidence type="ECO:0000256" key="2">
    <source>
        <dbReference type="ARBA" id="ARBA00022908"/>
    </source>
</evidence>
<comment type="caution">
    <text evidence="4">The sequence shown here is derived from an EMBL/GenBank/DDBJ whole genome shotgun (WGS) entry which is preliminary data.</text>
</comment>
<dbReference type="Gene3D" id="3.30.160.390">
    <property type="entry name" value="Integrase, DNA-binding domain"/>
    <property type="match status" value="1"/>
</dbReference>
<dbReference type="EMBL" id="JBAFUR010000004">
    <property type="protein sequence ID" value="MFG1253911.1"/>
    <property type="molecule type" value="Genomic_DNA"/>
</dbReference>
<sequence length="112" mass="11698">MPLTDTAIRAAKAGDKPYKLADGGGLYLLVNPTGSRLWRLKCRIEGKEKLLAIGPYLELSISPRRGSGATTSTAIIDGGVLRPREAVMGGCDSGAVPATLKLAVAHIWGSPL</sequence>
<dbReference type="InterPro" id="IPR038488">
    <property type="entry name" value="Integrase_DNA-bd_sf"/>
</dbReference>
<feature type="domain" description="Integrase DNA-binding" evidence="3">
    <location>
        <begin position="3"/>
        <end position="61"/>
    </location>
</feature>
<comment type="similarity">
    <text evidence="1">Belongs to the 'phage' integrase family.</text>
</comment>
<name>A0ABW6ZLR0_9HYPH</name>